<keyword evidence="1" id="KW-0880">Kelch repeat</keyword>
<dbReference type="AlphaFoldDB" id="A0A0R3TAE3"/>
<dbReference type="STRING" id="102285.A0A0R3TAE3"/>
<name>A0A0R3TAE3_RODNA</name>
<proteinExistence type="predicted"/>
<dbReference type="PANTHER" id="PTHR45632">
    <property type="entry name" value="LD33804P"/>
    <property type="match status" value="1"/>
</dbReference>
<dbReference type="WBParaSite" id="HNAJ_0000403201-mRNA-1">
    <property type="protein sequence ID" value="HNAJ_0000403201-mRNA-1"/>
    <property type="gene ID" value="HNAJ_0000403201"/>
</dbReference>
<evidence type="ECO:0000313" key="2">
    <source>
        <dbReference type="WBParaSite" id="HNAJ_0000403201-mRNA-1"/>
    </source>
</evidence>
<dbReference type="InterPro" id="IPR006652">
    <property type="entry name" value="Kelch_1"/>
</dbReference>
<dbReference type="Pfam" id="PF01344">
    <property type="entry name" value="Kelch_1"/>
    <property type="match status" value="1"/>
</dbReference>
<accession>A0A0R3TAE3</accession>
<dbReference type="SUPFAM" id="SSF117281">
    <property type="entry name" value="Kelch motif"/>
    <property type="match status" value="1"/>
</dbReference>
<protein>
    <submittedName>
        <fullName evidence="2">Kelch repeat protein</fullName>
    </submittedName>
</protein>
<sequence>LGGMDEFQMSTSRVERINPQNGEVTLLQPMIEERDLHSAVARNHAVLVFGGVNWHSKKFLDSCEEFLPTTNTWRKLPPMPTPRSSTGAAHIPGVGDIVVGGLVQIRNLSQKVDKAEIFLTTSSPLGHAGSWCEITPMLHSRTYPLAEFFNGNVYVAGDFNNSTSSVETLSLFSEGPPQWTEVINASFSTVSMISFNGSLLFGGESCLLLFNYFEIKWKYFPVLEITCCPQHIYLLSNRELINLKTRGHK</sequence>
<dbReference type="PANTHER" id="PTHR45632:SF27">
    <property type="entry name" value="KELCH-LIKE PROTEIN 9"/>
    <property type="match status" value="1"/>
</dbReference>
<reference evidence="2" key="1">
    <citation type="submission" date="2017-02" db="UniProtKB">
        <authorList>
            <consortium name="WormBaseParasite"/>
        </authorList>
    </citation>
    <scope>IDENTIFICATION</scope>
</reference>
<dbReference type="Gene3D" id="2.120.10.80">
    <property type="entry name" value="Kelch-type beta propeller"/>
    <property type="match status" value="2"/>
</dbReference>
<evidence type="ECO:0000256" key="1">
    <source>
        <dbReference type="ARBA" id="ARBA00022441"/>
    </source>
</evidence>
<dbReference type="InterPro" id="IPR015915">
    <property type="entry name" value="Kelch-typ_b-propeller"/>
</dbReference>
<organism evidence="2">
    <name type="scientific">Rodentolepis nana</name>
    <name type="common">Dwarf tapeworm</name>
    <name type="synonym">Hymenolepis nana</name>
    <dbReference type="NCBI Taxonomy" id="102285"/>
    <lineage>
        <taxon>Eukaryota</taxon>
        <taxon>Metazoa</taxon>
        <taxon>Spiralia</taxon>
        <taxon>Lophotrochozoa</taxon>
        <taxon>Platyhelminthes</taxon>
        <taxon>Cestoda</taxon>
        <taxon>Eucestoda</taxon>
        <taxon>Cyclophyllidea</taxon>
        <taxon>Hymenolepididae</taxon>
        <taxon>Rodentolepis</taxon>
    </lineage>
</organism>
<dbReference type="SMART" id="SM00612">
    <property type="entry name" value="Kelch"/>
    <property type="match status" value="2"/>
</dbReference>